<proteinExistence type="predicted"/>
<evidence type="ECO:0000313" key="2">
    <source>
        <dbReference type="Proteomes" id="UP000838821"/>
    </source>
</evidence>
<keyword evidence="2" id="KW-1185">Reference proteome</keyword>
<sequence>MSVNNKNDILVRIQKQLIAINNAVLLNRKKIIEFRKTCKKDEKVILLQIRKQLRAINRIVLINQHTIGTKLVLSGKQFDKDSLKRIQKQLKAINRNVLINQKMIEHLLACKKYNDEIKKSLRKINKQLKTISKNVLLSERIVDNLIQPPITSCPPGHTCVSVRLIDGLGLDLDVDPSDPSIKITVRVFGAPVLSGTISLRNPTFSLGGEFGLFVLELTFRGEFGDLAHGHFRLILGGRACIGPPIDVLRTCTNFNQIIFDR</sequence>
<gene>
    <name evidence="1" type="ORF">PAECIP111891_03138</name>
</gene>
<comment type="caution">
    <text evidence="1">The sequence shown here is derived from an EMBL/GenBank/DDBJ whole genome shotgun (WGS) entry which is preliminary data.</text>
</comment>
<evidence type="ECO:0000313" key="1">
    <source>
        <dbReference type="EMBL" id="CAH1207996.1"/>
    </source>
</evidence>
<organism evidence="1 2">
    <name type="scientific">Paenibacillus allorhizoplanae</name>
    <dbReference type="NCBI Taxonomy" id="2905648"/>
    <lineage>
        <taxon>Bacteria</taxon>
        <taxon>Bacillati</taxon>
        <taxon>Bacillota</taxon>
        <taxon>Bacilli</taxon>
        <taxon>Bacillales</taxon>
        <taxon>Paenibacillaceae</taxon>
        <taxon>Paenibacillus</taxon>
    </lineage>
</organism>
<accession>A0ABN8GKX3</accession>
<dbReference type="RefSeq" id="WP_236288489.1">
    <property type="nucleotide sequence ID" value="NZ_CAKMMW010000008.1"/>
</dbReference>
<name>A0ABN8GKX3_9BACL</name>
<reference evidence="1" key="1">
    <citation type="submission" date="2022-01" db="EMBL/GenBank/DDBJ databases">
        <authorList>
            <person name="Criscuolo A."/>
        </authorList>
    </citation>
    <scope>NUCLEOTIDE SEQUENCE</scope>
    <source>
        <strain evidence="1">CIP111891</strain>
    </source>
</reference>
<protein>
    <submittedName>
        <fullName evidence="1">Uncharacterized protein</fullName>
    </submittedName>
</protein>
<dbReference type="Proteomes" id="UP000838821">
    <property type="component" value="Unassembled WGS sequence"/>
</dbReference>
<dbReference type="EMBL" id="CAKMMW010000008">
    <property type="protein sequence ID" value="CAH1207996.1"/>
    <property type="molecule type" value="Genomic_DNA"/>
</dbReference>